<evidence type="ECO:0000313" key="3">
    <source>
        <dbReference type="EMBL" id="MVN22626.1"/>
    </source>
</evidence>
<dbReference type="Pfam" id="PF09917">
    <property type="entry name" value="DUF2147"/>
    <property type="match status" value="1"/>
</dbReference>
<dbReference type="PANTHER" id="PTHR36919">
    <property type="entry name" value="BLR1215 PROTEIN"/>
    <property type="match status" value="1"/>
</dbReference>
<name>A0A7K1SZ79_9SPHI</name>
<dbReference type="RefSeq" id="WP_157568063.1">
    <property type="nucleotide sequence ID" value="NZ_WPIK01000012.1"/>
</dbReference>
<organism evidence="3 4">
    <name type="scientific">Mucilaginibacter arboris</name>
    <dbReference type="NCBI Taxonomy" id="2682090"/>
    <lineage>
        <taxon>Bacteria</taxon>
        <taxon>Pseudomonadati</taxon>
        <taxon>Bacteroidota</taxon>
        <taxon>Sphingobacteriia</taxon>
        <taxon>Sphingobacteriales</taxon>
        <taxon>Sphingobacteriaceae</taxon>
        <taxon>Mucilaginibacter</taxon>
    </lineage>
</organism>
<evidence type="ECO:0000313" key="4">
    <source>
        <dbReference type="Proteomes" id="UP000462014"/>
    </source>
</evidence>
<protein>
    <submittedName>
        <fullName evidence="3">DUF2147 domain-containing protein</fullName>
    </submittedName>
</protein>
<accession>A0A7K1SZ79</accession>
<dbReference type="AlphaFoldDB" id="A0A7K1SZ79"/>
<dbReference type="PANTHER" id="PTHR36919:SF2">
    <property type="entry name" value="BLL6627 PROTEIN"/>
    <property type="match status" value="1"/>
</dbReference>
<keyword evidence="4" id="KW-1185">Reference proteome</keyword>
<sequence length="152" mass="17379">MKIYHLKKRLILCLSILICTLLSFKIAHAQNDKIEGLWYNDIKTAKILISKGSNGKFSGKIVWLKEPMEKGKPKVDENNPEEKLRNRPIIGLQILSDFEKDGDNKYVDGTIYDPKNGKTYSCKITYKGKTLDIRGYIGISLLGRTTVWERTS</sequence>
<proteinExistence type="predicted"/>
<dbReference type="Gene3D" id="2.40.128.520">
    <property type="match status" value="1"/>
</dbReference>
<feature type="domain" description="DUF2147" evidence="2">
    <location>
        <begin position="36"/>
        <end position="150"/>
    </location>
</feature>
<feature type="chain" id="PRO_5029641394" evidence="1">
    <location>
        <begin position="30"/>
        <end position="152"/>
    </location>
</feature>
<feature type="signal peptide" evidence="1">
    <location>
        <begin position="1"/>
        <end position="29"/>
    </location>
</feature>
<keyword evidence="1" id="KW-0732">Signal</keyword>
<evidence type="ECO:0000259" key="2">
    <source>
        <dbReference type="Pfam" id="PF09917"/>
    </source>
</evidence>
<gene>
    <name evidence="3" type="ORF">GO621_13920</name>
</gene>
<evidence type="ECO:0000256" key="1">
    <source>
        <dbReference type="SAM" id="SignalP"/>
    </source>
</evidence>
<dbReference type="Proteomes" id="UP000462014">
    <property type="component" value="Unassembled WGS sequence"/>
</dbReference>
<comment type="caution">
    <text evidence="3">The sequence shown here is derived from an EMBL/GenBank/DDBJ whole genome shotgun (WGS) entry which is preliminary data.</text>
</comment>
<reference evidence="3 4" key="1">
    <citation type="submission" date="2019-12" db="EMBL/GenBank/DDBJ databases">
        <title>Mucilaginibacter sp. HMF7410 genome sequencing and assembly.</title>
        <authorList>
            <person name="Kang H."/>
            <person name="Cha I."/>
            <person name="Kim H."/>
            <person name="Joh K."/>
        </authorList>
    </citation>
    <scope>NUCLEOTIDE SEQUENCE [LARGE SCALE GENOMIC DNA]</scope>
    <source>
        <strain evidence="3 4">HMF7410</strain>
    </source>
</reference>
<dbReference type="EMBL" id="WPIK01000012">
    <property type="protein sequence ID" value="MVN22626.1"/>
    <property type="molecule type" value="Genomic_DNA"/>
</dbReference>
<dbReference type="InterPro" id="IPR019223">
    <property type="entry name" value="DUF2147"/>
</dbReference>